<protein>
    <submittedName>
        <fullName evidence="1">Uncharacterized protein</fullName>
    </submittedName>
</protein>
<evidence type="ECO:0000313" key="2">
    <source>
        <dbReference type="Proteomes" id="UP000006329"/>
    </source>
</evidence>
<reference evidence="1" key="1">
    <citation type="submission" date="2012-10" db="EMBL/GenBank/DDBJ databases">
        <authorList>
            <person name="Harkins D.M."/>
            <person name="Durkin A.S."/>
            <person name="Brinkac L.M."/>
            <person name="Haft D.H."/>
            <person name="Selengut J.D."/>
            <person name="Sanka R."/>
            <person name="DePew J."/>
            <person name="Purushe J."/>
            <person name="Matthias M.A."/>
            <person name="Vinetz J.M."/>
            <person name="Sutton G.G."/>
            <person name="Nierman W.C."/>
            <person name="Fouts D.E."/>
        </authorList>
    </citation>
    <scope>NUCLEOTIDE SEQUENCE [LARGE SCALE GENOMIC DNA]</scope>
    <source>
        <strain evidence="1">MOR084</strain>
    </source>
</reference>
<organism evidence="1 2">
    <name type="scientific">Leptospira santarosai str. MOR084</name>
    <dbReference type="NCBI Taxonomy" id="1049984"/>
    <lineage>
        <taxon>Bacteria</taxon>
        <taxon>Pseudomonadati</taxon>
        <taxon>Spirochaetota</taxon>
        <taxon>Spirochaetia</taxon>
        <taxon>Leptospirales</taxon>
        <taxon>Leptospiraceae</taxon>
        <taxon>Leptospira</taxon>
    </lineage>
</organism>
<dbReference type="Proteomes" id="UP000006329">
    <property type="component" value="Unassembled WGS sequence"/>
</dbReference>
<accession>A0A0E2BC35</accession>
<dbReference type="EMBL" id="AHON02000062">
    <property type="protein sequence ID" value="EKO32907.1"/>
    <property type="molecule type" value="Genomic_DNA"/>
</dbReference>
<sequence length="52" mass="6068">MDHFVHRSTFQTVISECKVQGNSTTDKKIYKNLTQSRSVPSDYTKAKYRQTL</sequence>
<comment type="caution">
    <text evidence="1">The sequence shown here is derived from an EMBL/GenBank/DDBJ whole genome shotgun (WGS) entry which is preliminary data.</text>
</comment>
<evidence type="ECO:0000313" key="1">
    <source>
        <dbReference type="EMBL" id="EKO32907.1"/>
    </source>
</evidence>
<proteinExistence type="predicted"/>
<keyword evidence="2" id="KW-1185">Reference proteome</keyword>
<dbReference type="AlphaFoldDB" id="A0A0E2BC35"/>
<name>A0A0E2BC35_9LEPT</name>
<gene>
    <name evidence="1" type="ORF">LEP1GSC179_3900</name>
</gene>